<feature type="region of interest" description="Disordered" evidence="1">
    <location>
        <begin position="175"/>
        <end position="218"/>
    </location>
</feature>
<feature type="transmembrane region" description="Helical" evidence="2">
    <location>
        <begin position="52"/>
        <end position="74"/>
    </location>
</feature>
<dbReference type="Proteomes" id="UP000675781">
    <property type="component" value="Unassembled WGS sequence"/>
</dbReference>
<feature type="compositionally biased region" description="Low complexity" evidence="1">
    <location>
        <begin position="209"/>
        <end position="218"/>
    </location>
</feature>
<dbReference type="EMBL" id="JAGSOG010000057">
    <property type="protein sequence ID" value="MBR7834398.1"/>
    <property type="molecule type" value="Genomic_DNA"/>
</dbReference>
<gene>
    <name evidence="3" type="ORF">KDL01_14075</name>
</gene>
<dbReference type="RefSeq" id="WP_212528918.1">
    <property type="nucleotide sequence ID" value="NZ_JAGSOG010000057.1"/>
</dbReference>
<name>A0A941ENW4_9ACTN</name>
<feature type="transmembrane region" description="Helical" evidence="2">
    <location>
        <begin position="86"/>
        <end position="107"/>
    </location>
</feature>
<dbReference type="AlphaFoldDB" id="A0A941ENW4"/>
<feature type="transmembrane region" description="Helical" evidence="2">
    <location>
        <begin position="132"/>
        <end position="152"/>
    </location>
</feature>
<accession>A0A941ENW4</accession>
<keyword evidence="2" id="KW-0812">Transmembrane</keyword>
<organism evidence="3 4">
    <name type="scientific">Actinospica durhamensis</name>
    <dbReference type="NCBI Taxonomy" id="1508375"/>
    <lineage>
        <taxon>Bacteria</taxon>
        <taxon>Bacillati</taxon>
        <taxon>Actinomycetota</taxon>
        <taxon>Actinomycetes</taxon>
        <taxon>Catenulisporales</taxon>
        <taxon>Actinospicaceae</taxon>
        <taxon>Actinospica</taxon>
    </lineage>
</organism>
<evidence type="ECO:0000313" key="4">
    <source>
        <dbReference type="Proteomes" id="UP000675781"/>
    </source>
</evidence>
<reference evidence="3" key="1">
    <citation type="submission" date="2021-04" db="EMBL/GenBank/DDBJ databases">
        <title>Genome based classification of Actinospica acidithermotolerans sp. nov., an actinobacterium isolated from an Indonesian hot spring.</title>
        <authorList>
            <person name="Kusuma A.B."/>
            <person name="Putra K.E."/>
            <person name="Nafisah S."/>
            <person name="Loh J."/>
            <person name="Nouioui I."/>
            <person name="Goodfellow M."/>
        </authorList>
    </citation>
    <scope>NUCLEOTIDE SEQUENCE</scope>
    <source>
        <strain evidence="3">CSCA 57</strain>
    </source>
</reference>
<keyword evidence="2" id="KW-0472">Membrane</keyword>
<feature type="transmembrane region" description="Helical" evidence="2">
    <location>
        <begin position="12"/>
        <end position="32"/>
    </location>
</feature>
<evidence type="ECO:0000256" key="1">
    <source>
        <dbReference type="SAM" id="MobiDB-lite"/>
    </source>
</evidence>
<comment type="caution">
    <text evidence="3">The sequence shown here is derived from an EMBL/GenBank/DDBJ whole genome shotgun (WGS) entry which is preliminary data.</text>
</comment>
<evidence type="ECO:0000256" key="2">
    <source>
        <dbReference type="SAM" id="Phobius"/>
    </source>
</evidence>
<keyword evidence="4" id="KW-1185">Reference proteome</keyword>
<evidence type="ECO:0000313" key="3">
    <source>
        <dbReference type="EMBL" id="MBR7834398.1"/>
    </source>
</evidence>
<protein>
    <submittedName>
        <fullName evidence="3">Uncharacterized protein</fullName>
    </submittedName>
</protein>
<proteinExistence type="predicted"/>
<keyword evidence="2" id="KW-1133">Transmembrane helix</keyword>
<sequence length="218" mass="22567">MDLTKLGRTEQVLSAAGLLAFIFSFLPWYSGTILGVSGSSDAWQTPSGFNDWFPVLLLLIYGVVLFLPAVGVALNVPLLASAANRAFIGLVLSALGVLLWAIQGLTYPSLSDLTGGLGSLGGTVTGSVGPGWAYYVVLVIGLAAGVQSYLGFTQAGGSLARVGAAFKARSQAVAQQPSQPYGVPQQPCQYPAPEQPAYGDQPQPPQPPYGQQQPPTGS</sequence>